<evidence type="ECO:0000256" key="1">
    <source>
        <dbReference type="ARBA" id="ARBA00004792"/>
    </source>
</evidence>
<evidence type="ECO:0000259" key="8">
    <source>
        <dbReference type="PROSITE" id="PS52004"/>
    </source>
</evidence>
<keyword evidence="5 7" id="KW-0808">Transferase</keyword>
<dbReference type="Pfam" id="PF22336">
    <property type="entry name" value="RhiE-like_linker"/>
    <property type="match status" value="1"/>
</dbReference>
<dbReference type="Gene3D" id="3.40.47.10">
    <property type="match status" value="1"/>
</dbReference>
<dbReference type="PANTHER" id="PTHR43775:SF37">
    <property type="entry name" value="SI:DKEY-61P9.11"/>
    <property type="match status" value="1"/>
</dbReference>
<keyword evidence="10" id="KW-1185">Reference proteome</keyword>
<dbReference type="InterPro" id="IPR054514">
    <property type="entry name" value="RhiE-like_linker"/>
</dbReference>
<evidence type="ECO:0000256" key="5">
    <source>
        <dbReference type="ARBA" id="ARBA00022679"/>
    </source>
</evidence>
<gene>
    <name evidence="9" type="ORF">GCM10009533_24540</name>
</gene>
<name>A0ABN1CRE3_SACER</name>
<keyword evidence="2" id="KW-0596">Phosphopantetheine</keyword>
<accession>A0ABN1CRE3</accession>
<keyword evidence="3" id="KW-0963">Cytoplasm</keyword>
<evidence type="ECO:0000256" key="2">
    <source>
        <dbReference type="ARBA" id="ARBA00022450"/>
    </source>
</evidence>
<proteinExistence type="inferred from homology"/>
<dbReference type="Pfam" id="PF02801">
    <property type="entry name" value="Ketoacyl-synt_C"/>
    <property type="match status" value="1"/>
</dbReference>
<evidence type="ECO:0000256" key="4">
    <source>
        <dbReference type="ARBA" id="ARBA00022553"/>
    </source>
</evidence>
<sequence>MNMSTGRFAESEPLAIVGMSCRVPGGDDVDEFWETLLSGRSMMGPVPEERLVGYNAEVAGAGGLTAGLMPDADAFDAEFFDVGGRMAAWMDPQQRLLLETSWRALESAGIAPASLRGREVGVFVASSTSDFRDHMISTGALDRYSATGSVAAYLSNRISHHYDLRGPSITVDTACSSGLSALSLAASGLRAGDFDMAIVGASNVYGSGWLTAALAHMGALSPTGVCRPFSPDADGYVRGEGVLCFVIKRLDDALDSGDPVLAVIRGAAANHDGRAGGLVKTDAHSQARLMRRALAQGGIEPSSLGYLEAHAPGTKLDEVELNGLRELLRGAEPARFAGPDGRLWIGTVKAVLGHLEGAAGAASLAKGVLVLLNGAIPAGVGILSMDSGFDVHDEQAGAGVVSWPASGSPRRLGVSSFGIGGSNAHVVLEEAPAVAAPGGTWGSRPIPVPISATDPEALRRVAARLAEFLDGPSAPELAVTAWTLQTGRDHLASRAVVPARTLAELRDGLRRIAAGDDVAPDDDVRVRRWLDGEHIDWSPLWNRPPGRRVRLPGYPFRRTSLGIAPRRAARAAR</sequence>
<keyword evidence="6" id="KW-0677">Repeat</keyword>
<dbReference type="InterPro" id="IPR018201">
    <property type="entry name" value="Ketoacyl_synth_AS"/>
</dbReference>
<dbReference type="PANTHER" id="PTHR43775">
    <property type="entry name" value="FATTY ACID SYNTHASE"/>
    <property type="match status" value="1"/>
</dbReference>
<dbReference type="CDD" id="cd00833">
    <property type="entry name" value="PKS"/>
    <property type="match status" value="1"/>
</dbReference>
<dbReference type="Proteomes" id="UP001500729">
    <property type="component" value="Unassembled WGS sequence"/>
</dbReference>
<evidence type="ECO:0000256" key="3">
    <source>
        <dbReference type="ARBA" id="ARBA00022490"/>
    </source>
</evidence>
<comment type="caution">
    <text evidence="9">The sequence shown here is derived from an EMBL/GenBank/DDBJ whole genome shotgun (WGS) entry which is preliminary data.</text>
</comment>
<dbReference type="InterPro" id="IPR014030">
    <property type="entry name" value="Ketoacyl_synth_N"/>
</dbReference>
<dbReference type="Pfam" id="PF00109">
    <property type="entry name" value="ketoacyl-synt"/>
    <property type="match status" value="1"/>
</dbReference>
<dbReference type="InterPro" id="IPR016039">
    <property type="entry name" value="Thiolase-like"/>
</dbReference>
<feature type="domain" description="Ketosynthase family 3 (KS3)" evidence="8">
    <location>
        <begin position="11"/>
        <end position="430"/>
    </location>
</feature>
<dbReference type="InterPro" id="IPR014031">
    <property type="entry name" value="Ketoacyl_synth_C"/>
</dbReference>
<dbReference type="EMBL" id="BAAAGS010000013">
    <property type="protein sequence ID" value="GAA0524327.1"/>
    <property type="molecule type" value="Genomic_DNA"/>
</dbReference>
<evidence type="ECO:0000313" key="9">
    <source>
        <dbReference type="EMBL" id="GAA0524327.1"/>
    </source>
</evidence>
<evidence type="ECO:0000313" key="10">
    <source>
        <dbReference type="Proteomes" id="UP001500729"/>
    </source>
</evidence>
<dbReference type="SMART" id="SM00825">
    <property type="entry name" value="PKS_KS"/>
    <property type="match status" value="1"/>
</dbReference>
<evidence type="ECO:0000256" key="7">
    <source>
        <dbReference type="RuleBase" id="RU003694"/>
    </source>
</evidence>
<organism evidence="9 10">
    <name type="scientific">Saccharopolyspora erythraea</name>
    <name type="common">Streptomyces erythraeus</name>
    <dbReference type="NCBI Taxonomy" id="1836"/>
    <lineage>
        <taxon>Bacteria</taxon>
        <taxon>Bacillati</taxon>
        <taxon>Actinomycetota</taxon>
        <taxon>Actinomycetes</taxon>
        <taxon>Pseudonocardiales</taxon>
        <taxon>Pseudonocardiaceae</taxon>
        <taxon>Saccharopolyspora</taxon>
    </lineage>
</organism>
<protein>
    <recommendedName>
        <fullName evidence="8">Ketosynthase family 3 (KS3) domain-containing protein</fullName>
    </recommendedName>
</protein>
<keyword evidence="4" id="KW-0597">Phosphoprotein</keyword>
<dbReference type="Gene3D" id="3.30.70.3290">
    <property type="match status" value="1"/>
</dbReference>
<dbReference type="PROSITE" id="PS52004">
    <property type="entry name" value="KS3_2"/>
    <property type="match status" value="1"/>
</dbReference>
<comment type="similarity">
    <text evidence="7">Belongs to the thiolase-like superfamily. Beta-ketoacyl-ACP synthases family.</text>
</comment>
<dbReference type="InterPro" id="IPR050091">
    <property type="entry name" value="PKS_NRPS_Biosynth_Enz"/>
</dbReference>
<dbReference type="PROSITE" id="PS00606">
    <property type="entry name" value="KS3_1"/>
    <property type="match status" value="1"/>
</dbReference>
<dbReference type="SUPFAM" id="SSF53901">
    <property type="entry name" value="Thiolase-like"/>
    <property type="match status" value="1"/>
</dbReference>
<comment type="pathway">
    <text evidence="1">Antibiotic biosynthesis.</text>
</comment>
<reference evidence="9 10" key="1">
    <citation type="journal article" date="2019" name="Int. J. Syst. Evol. Microbiol.">
        <title>The Global Catalogue of Microorganisms (GCM) 10K type strain sequencing project: providing services to taxonomists for standard genome sequencing and annotation.</title>
        <authorList>
            <consortium name="The Broad Institute Genomics Platform"/>
            <consortium name="The Broad Institute Genome Sequencing Center for Infectious Disease"/>
            <person name="Wu L."/>
            <person name="Ma J."/>
        </authorList>
    </citation>
    <scope>NUCLEOTIDE SEQUENCE [LARGE SCALE GENOMIC DNA]</scope>
    <source>
        <strain evidence="9 10">JCM 10303</strain>
    </source>
</reference>
<dbReference type="InterPro" id="IPR020841">
    <property type="entry name" value="PKS_Beta-ketoAc_synthase_dom"/>
</dbReference>
<evidence type="ECO:0000256" key="6">
    <source>
        <dbReference type="ARBA" id="ARBA00022737"/>
    </source>
</evidence>